<gene>
    <name evidence="1" type="ORF">METZ01_LOCUS190802</name>
</gene>
<feature type="non-terminal residue" evidence="1">
    <location>
        <position position="1"/>
    </location>
</feature>
<name>A0A382DHU5_9ZZZZ</name>
<organism evidence="1">
    <name type="scientific">marine metagenome</name>
    <dbReference type="NCBI Taxonomy" id="408172"/>
    <lineage>
        <taxon>unclassified sequences</taxon>
        <taxon>metagenomes</taxon>
        <taxon>ecological metagenomes</taxon>
    </lineage>
</organism>
<dbReference type="AlphaFoldDB" id="A0A382DHU5"/>
<accession>A0A382DHU5</accession>
<sequence length="32" mass="3133">VAAGFSLTGAQAQQVSTTVLVFLVGLAKAAGR</sequence>
<protein>
    <submittedName>
        <fullName evidence="1">Uncharacterized protein</fullName>
    </submittedName>
</protein>
<proteinExistence type="predicted"/>
<evidence type="ECO:0000313" key="1">
    <source>
        <dbReference type="EMBL" id="SVB37948.1"/>
    </source>
</evidence>
<dbReference type="EMBL" id="UINC01039451">
    <property type="protein sequence ID" value="SVB37948.1"/>
    <property type="molecule type" value="Genomic_DNA"/>
</dbReference>
<reference evidence="1" key="1">
    <citation type="submission" date="2018-05" db="EMBL/GenBank/DDBJ databases">
        <authorList>
            <person name="Lanie J.A."/>
            <person name="Ng W.-L."/>
            <person name="Kazmierczak K.M."/>
            <person name="Andrzejewski T.M."/>
            <person name="Davidsen T.M."/>
            <person name="Wayne K.J."/>
            <person name="Tettelin H."/>
            <person name="Glass J.I."/>
            <person name="Rusch D."/>
            <person name="Podicherti R."/>
            <person name="Tsui H.-C.T."/>
            <person name="Winkler M.E."/>
        </authorList>
    </citation>
    <scope>NUCLEOTIDE SEQUENCE</scope>
</reference>